<dbReference type="EMBL" id="BSEN01000014">
    <property type="protein sequence ID" value="GLJ77309.1"/>
    <property type="molecule type" value="Genomic_DNA"/>
</dbReference>
<dbReference type="InterPro" id="IPR057204">
    <property type="entry name" value="DUF7882"/>
</dbReference>
<organism evidence="3 4">
    <name type="scientific">Leifsonia poae</name>
    <dbReference type="NCBI Taxonomy" id="110933"/>
    <lineage>
        <taxon>Bacteria</taxon>
        <taxon>Bacillati</taxon>
        <taxon>Actinomycetota</taxon>
        <taxon>Actinomycetes</taxon>
        <taxon>Micrococcales</taxon>
        <taxon>Microbacteriaceae</taxon>
        <taxon>Leifsonia</taxon>
    </lineage>
</organism>
<dbReference type="Proteomes" id="UP001142372">
    <property type="component" value="Unassembled WGS sequence"/>
</dbReference>
<sequence>MGSLIYDGSAEFTFDDRVLAHLQIVVSSKLRRREGFLLIWTDRTASPEGHLRSIWLDPSISVQFAFAGTALPEIQREWLEILTEKANSNPGLRLDDDLRAEIREELPQGTAKAQRSRRSQRVPVNES</sequence>
<gene>
    <name evidence="3" type="ORF">GCM10017584_28830</name>
</gene>
<protein>
    <recommendedName>
        <fullName evidence="2">DUF7882 domain-containing protein</fullName>
    </recommendedName>
</protein>
<feature type="region of interest" description="Disordered" evidence="1">
    <location>
        <begin position="105"/>
        <end position="127"/>
    </location>
</feature>
<evidence type="ECO:0000259" key="2">
    <source>
        <dbReference type="Pfam" id="PF25355"/>
    </source>
</evidence>
<keyword evidence="4" id="KW-1185">Reference proteome</keyword>
<evidence type="ECO:0000256" key="1">
    <source>
        <dbReference type="SAM" id="MobiDB-lite"/>
    </source>
</evidence>
<proteinExistence type="predicted"/>
<dbReference type="AlphaFoldDB" id="A0A9W6M138"/>
<reference evidence="3" key="2">
    <citation type="submission" date="2023-01" db="EMBL/GenBank/DDBJ databases">
        <authorList>
            <person name="Sun Q."/>
            <person name="Evtushenko L."/>
        </authorList>
    </citation>
    <scope>NUCLEOTIDE SEQUENCE</scope>
    <source>
        <strain evidence="3">VKM Ac-1401</strain>
    </source>
</reference>
<accession>A0A9W6M138</accession>
<dbReference type="Pfam" id="PF25355">
    <property type="entry name" value="DUF7882"/>
    <property type="match status" value="1"/>
</dbReference>
<name>A0A9W6M138_9MICO</name>
<reference evidence="3" key="1">
    <citation type="journal article" date="2014" name="Int. J. Syst. Evol. Microbiol.">
        <title>Complete genome sequence of Corynebacterium casei LMG S-19264T (=DSM 44701T), isolated from a smear-ripened cheese.</title>
        <authorList>
            <consortium name="US DOE Joint Genome Institute (JGI-PGF)"/>
            <person name="Walter F."/>
            <person name="Albersmeier A."/>
            <person name="Kalinowski J."/>
            <person name="Ruckert C."/>
        </authorList>
    </citation>
    <scope>NUCLEOTIDE SEQUENCE</scope>
    <source>
        <strain evidence="3">VKM Ac-1401</strain>
    </source>
</reference>
<evidence type="ECO:0000313" key="3">
    <source>
        <dbReference type="EMBL" id="GLJ77309.1"/>
    </source>
</evidence>
<evidence type="ECO:0000313" key="4">
    <source>
        <dbReference type="Proteomes" id="UP001142372"/>
    </source>
</evidence>
<dbReference type="RefSeq" id="WP_271177956.1">
    <property type="nucleotide sequence ID" value="NZ_BAAAJO010000001.1"/>
</dbReference>
<comment type="caution">
    <text evidence="3">The sequence shown here is derived from an EMBL/GenBank/DDBJ whole genome shotgun (WGS) entry which is preliminary data.</text>
</comment>
<feature type="domain" description="DUF7882" evidence="2">
    <location>
        <begin position="1"/>
        <end position="95"/>
    </location>
</feature>